<proteinExistence type="predicted"/>
<accession>A0A392T498</accession>
<reference evidence="1 2" key="1">
    <citation type="journal article" date="2018" name="Front. Plant Sci.">
        <title>Red Clover (Trifolium pratense) and Zigzag Clover (T. medium) - A Picture of Genomic Similarities and Differences.</title>
        <authorList>
            <person name="Dluhosova J."/>
            <person name="Istvanek J."/>
            <person name="Nedelnik J."/>
            <person name="Repkova J."/>
        </authorList>
    </citation>
    <scope>NUCLEOTIDE SEQUENCE [LARGE SCALE GENOMIC DNA]</scope>
    <source>
        <strain evidence="2">cv. 10/8</strain>
        <tissue evidence="1">Leaf</tissue>
    </source>
</reference>
<dbReference type="EMBL" id="LXQA010491137">
    <property type="protein sequence ID" value="MCI55125.1"/>
    <property type="molecule type" value="Genomic_DNA"/>
</dbReference>
<protein>
    <recommendedName>
        <fullName evidence="3">LOB domain-containing protein</fullName>
    </recommendedName>
</protein>
<dbReference type="Proteomes" id="UP000265520">
    <property type="component" value="Unassembled WGS sequence"/>
</dbReference>
<evidence type="ECO:0000313" key="1">
    <source>
        <dbReference type="EMBL" id="MCI55125.1"/>
    </source>
</evidence>
<name>A0A392T498_9FABA</name>
<evidence type="ECO:0008006" key="3">
    <source>
        <dbReference type="Google" id="ProtNLM"/>
    </source>
</evidence>
<evidence type="ECO:0000313" key="2">
    <source>
        <dbReference type="Proteomes" id="UP000265520"/>
    </source>
</evidence>
<dbReference type="AlphaFoldDB" id="A0A392T498"/>
<keyword evidence="2" id="KW-1185">Reference proteome</keyword>
<feature type="non-terminal residue" evidence="1">
    <location>
        <position position="1"/>
    </location>
</feature>
<organism evidence="1 2">
    <name type="scientific">Trifolium medium</name>
    <dbReference type="NCBI Taxonomy" id="97028"/>
    <lineage>
        <taxon>Eukaryota</taxon>
        <taxon>Viridiplantae</taxon>
        <taxon>Streptophyta</taxon>
        <taxon>Embryophyta</taxon>
        <taxon>Tracheophyta</taxon>
        <taxon>Spermatophyta</taxon>
        <taxon>Magnoliopsida</taxon>
        <taxon>eudicotyledons</taxon>
        <taxon>Gunneridae</taxon>
        <taxon>Pentapetalae</taxon>
        <taxon>rosids</taxon>
        <taxon>fabids</taxon>
        <taxon>Fabales</taxon>
        <taxon>Fabaceae</taxon>
        <taxon>Papilionoideae</taxon>
        <taxon>50 kb inversion clade</taxon>
        <taxon>NPAAA clade</taxon>
        <taxon>Hologalegina</taxon>
        <taxon>IRL clade</taxon>
        <taxon>Trifolieae</taxon>
        <taxon>Trifolium</taxon>
    </lineage>
</organism>
<sequence>RATLLEALTWESRARDQDPLRGSFGVALDLHQHNLALQGMVAHLTQELQQANALAATA</sequence>
<comment type="caution">
    <text evidence="1">The sequence shown here is derived from an EMBL/GenBank/DDBJ whole genome shotgun (WGS) entry which is preliminary data.</text>
</comment>